<dbReference type="InterPro" id="IPR035069">
    <property type="entry name" value="TTHA1013/TTHA0281-like"/>
</dbReference>
<dbReference type="RefSeq" id="WP_272775952.1">
    <property type="nucleotide sequence ID" value="NZ_JAQQLI010000005.1"/>
</dbReference>
<dbReference type="InterPro" id="IPR010985">
    <property type="entry name" value="Ribbon_hlx_hlx"/>
</dbReference>
<proteinExistence type="predicted"/>
<reference evidence="1" key="1">
    <citation type="journal article" date="2023" name="Microbiol Resour">
        <title>Genome Sequences of Rhodoplanes serenus and Two Thermotolerant Strains, Rhodoplanes tepidamans and 'Rhodoplanes cryptolactis,' Further Refine the Genus.</title>
        <authorList>
            <person name="Rayyan A.A."/>
            <person name="Kyndt J.A."/>
        </authorList>
    </citation>
    <scope>NUCLEOTIDE SEQUENCE</scope>
    <source>
        <strain evidence="1">DSM 9987</strain>
    </source>
</reference>
<gene>
    <name evidence="1" type="ORF">PQJ73_05355</name>
</gene>
<dbReference type="Pfam" id="PF05534">
    <property type="entry name" value="HicB"/>
    <property type="match status" value="1"/>
</dbReference>
<name>A0ABT5J6F3_RHOTP</name>
<reference evidence="1" key="2">
    <citation type="submission" date="2023-02" db="EMBL/GenBank/DDBJ databases">
        <authorList>
            <person name="Rayyan A."/>
            <person name="Meyer T."/>
            <person name="Kyndt J.A."/>
        </authorList>
    </citation>
    <scope>NUCLEOTIDE SEQUENCE</scope>
    <source>
        <strain evidence="1">DSM 9987</strain>
    </source>
</reference>
<comment type="caution">
    <text evidence="1">The sequence shown here is derived from an EMBL/GenBank/DDBJ whole genome shotgun (WGS) entry which is preliminary data.</text>
</comment>
<dbReference type="Proteomes" id="UP001165652">
    <property type="component" value="Unassembled WGS sequence"/>
</dbReference>
<evidence type="ECO:0000313" key="1">
    <source>
        <dbReference type="EMBL" id="MDC7785103.1"/>
    </source>
</evidence>
<evidence type="ECO:0000313" key="2">
    <source>
        <dbReference type="Proteomes" id="UP001165652"/>
    </source>
</evidence>
<accession>A0ABT5J6F3</accession>
<dbReference type="Gene3D" id="3.30.160.250">
    <property type="match status" value="1"/>
</dbReference>
<protein>
    <submittedName>
        <fullName evidence="1">Type II toxin-antitoxin system HicB family antitoxin</fullName>
    </submittedName>
</protein>
<dbReference type="SUPFAM" id="SSF143100">
    <property type="entry name" value="TTHA1013/TTHA0281-like"/>
    <property type="match status" value="1"/>
</dbReference>
<dbReference type="InterPro" id="IPR008651">
    <property type="entry name" value="Uncharacterised_HicB"/>
</dbReference>
<dbReference type="SUPFAM" id="SSF47598">
    <property type="entry name" value="Ribbon-helix-helix"/>
    <property type="match status" value="1"/>
</dbReference>
<organism evidence="1 2">
    <name type="scientific">Rhodoplanes tepidamans</name>
    <name type="common">Rhodoplanes cryptolactis</name>
    <dbReference type="NCBI Taxonomy" id="200616"/>
    <lineage>
        <taxon>Bacteria</taxon>
        <taxon>Pseudomonadati</taxon>
        <taxon>Pseudomonadota</taxon>
        <taxon>Alphaproteobacteria</taxon>
        <taxon>Hyphomicrobiales</taxon>
        <taxon>Nitrobacteraceae</taxon>
        <taxon>Rhodoplanes</taxon>
    </lineage>
</organism>
<sequence>MTTMSYKGYEAIVEYDEDAEIFHGEVTNLRDVITFQGKSVAELKKALAGSIEDYLAFCKERGEEPEKPFSGQFVVRTDPSLHKEVSTAARRAGVSLNKWVASTLEKAVRR</sequence>
<dbReference type="EMBL" id="JAQQLI010000005">
    <property type="protein sequence ID" value="MDC7785103.1"/>
    <property type="molecule type" value="Genomic_DNA"/>
</dbReference>
<keyword evidence="2" id="KW-1185">Reference proteome</keyword>